<accession>A0A1J7BZ69</accession>
<name>A0A1J7BZ69_9ACTN</name>
<dbReference type="RefSeq" id="WP_071655251.1">
    <property type="nucleotide sequence ID" value="NZ_MLCF01000012.1"/>
</dbReference>
<dbReference type="PROSITE" id="PS51464">
    <property type="entry name" value="SIS"/>
    <property type="match status" value="1"/>
</dbReference>
<evidence type="ECO:0000259" key="1">
    <source>
        <dbReference type="PROSITE" id="PS51464"/>
    </source>
</evidence>
<dbReference type="InterPro" id="IPR001347">
    <property type="entry name" value="SIS_dom"/>
</dbReference>
<dbReference type="PANTHER" id="PTHR30390">
    <property type="entry name" value="SEDOHEPTULOSE 7-PHOSPHATE ISOMERASE / DNAA INITIATOR-ASSOCIATING FACTOR FOR REPLICATION INITIATION"/>
    <property type="match status" value="1"/>
</dbReference>
<dbReference type="GO" id="GO:0097367">
    <property type="term" value="F:carbohydrate derivative binding"/>
    <property type="evidence" value="ECO:0007669"/>
    <property type="project" value="InterPro"/>
</dbReference>
<gene>
    <name evidence="2" type="ORF">BIV57_03990</name>
</gene>
<evidence type="ECO:0000313" key="3">
    <source>
        <dbReference type="Proteomes" id="UP000243342"/>
    </source>
</evidence>
<dbReference type="Proteomes" id="UP000243342">
    <property type="component" value="Unassembled WGS sequence"/>
</dbReference>
<dbReference type="PANTHER" id="PTHR30390:SF7">
    <property type="entry name" value="PHOSPHOHEPTOSE ISOMERASE"/>
    <property type="match status" value="1"/>
</dbReference>
<feature type="domain" description="SIS" evidence="1">
    <location>
        <begin position="34"/>
        <end position="219"/>
    </location>
</feature>
<keyword evidence="3" id="KW-1185">Reference proteome</keyword>
<dbReference type="Gene3D" id="3.40.50.10490">
    <property type="entry name" value="Glucose-6-phosphate isomerase like protein, domain 1"/>
    <property type="match status" value="1"/>
</dbReference>
<dbReference type="GO" id="GO:1901135">
    <property type="term" value="P:carbohydrate derivative metabolic process"/>
    <property type="evidence" value="ECO:0007669"/>
    <property type="project" value="InterPro"/>
</dbReference>
<dbReference type="InterPro" id="IPR035472">
    <property type="entry name" value="RpiR-like_SIS"/>
</dbReference>
<dbReference type="NCBIfam" id="NF002805">
    <property type="entry name" value="PRK02947.1"/>
    <property type="match status" value="1"/>
</dbReference>
<comment type="caution">
    <text evidence="2">The sequence shown here is derived from an EMBL/GenBank/DDBJ whole genome shotgun (WGS) entry which is preliminary data.</text>
</comment>
<dbReference type="EMBL" id="MLCF01000012">
    <property type="protein sequence ID" value="OIV38777.1"/>
    <property type="molecule type" value="Genomic_DNA"/>
</dbReference>
<dbReference type="STRING" id="1428644.BIV57_03990"/>
<evidence type="ECO:0000313" key="2">
    <source>
        <dbReference type="EMBL" id="OIV38777.1"/>
    </source>
</evidence>
<dbReference type="SUPFAM" id="SSF53697">
    <property type="entry name" value="SIS domain"/>
    <property type="match status" value="1"/>
</dbReference>
<organism evidence="2 3">
    <name type="scientific">Mangrovactinospora gilvigrisea</name>
    <dbReference type="NCBI Taxonomy" id="1428644"/>
    <lineage>
        <taxon>Bacteria</taxon>
        <taxon>Bacillati</taxon>
        <taxon>Actinomycetota</taxon>
        <taxon>Actinomycetes</taxon>
        <taxon>Kitasatosporales</taxon>
        <taxon>Streptomycetaceae</taxon>
        <taxon>Mangrovactinospora</taxon>
    </lineage>
</organism>
<proteinExistence type="predicted"/>
<dbReference type="Pfam" id="PF13580">
    <property type="entry name" value="SIS_2"/>
    <property type="match status" value="1"/>
</dbReference>
<dbReference type="OrthoDB" id="9805185at2"/>
<sequence length="251" mass="26018">MSDLVGEYFDAAQRQLEQVRKRNGPSVGEAARRIADAVEGGGALFAFGAGHSSLPAQDLVYRAGGLALFNLLAVPGLIGVDVMPAPLGSALERVAGLAEAALDASPARAGDLLIVVSLSGRNVVPVEMARHAREKGMTVIAVTSEAYAESPEVTAKHPSGTFLRDNADVVLDTAVAPGDAELSADGLPTRFGSVSTVVACALLQAAQAAAVALLHERGATVPLLRSGNVDGGLEWNARLFAEHGDRIFYRR</sequence>
<reference evidence="2 3" key="1">
    <citation type="submission" date="2016-10" db="EMBL/GenBank/DDBJ databases">
        <title>Genome sequence of Streptomyces gilvigriseus MUSC 26.</title>
        <authorList>
            <person name="Lee L.-H."/>
            <person name="Ser H.-L."/>
        </authorList>
    </citation>
    <scope>NUCLEOTIDE SEQUENCE [LARGE SCALE GENOMIC DNA]</scope>
    <source>
        <strain evidence="2 3">MUSC 26</strain>
    </source>
</reference>
<dbReference type="AlphaFoldDB" id="A0A1J7BZ69"/>
<protein>
    <submittedName>
        <fullName evidence="2">SIS domain-containing protein</fullName>
    </submittedName>
</protein>
<dbReference type="CDD" id="cd05013">
    <property type="entry name" value="SIS_RpiR"/>
    <property type="match status" value="1"/>
</dbReference>
<dbReference type="InterPro" id="IPR046348">
    <property type="entry name" value="SIS_dom_sf"/>
</dbReference>
<dbReference type="InterPro" id="IPR050099">
    <property type="entry name" value="SIS_GmhA/DiaA_subfam"/>
</dbReference>